<sequence>MTDIGDVCWFGRRCNVLATIHSLFFFFSSPVCCLMSADVYLLSLSFQYCFIYHPSYLLHLYKHFEV</sequence>
<gene>
    <name evidence="2" type="primary">Cnig_chr_III.g9582</name>
    <name evidence="2" type="ORF">B9Z55_009582</name>
</gene>
<keyword evidence="1" id="KW-0812">Transmembrane</keyword>
<proteinExistence type="predicted"/>
<accession>A0A2G5USM0</accession>
<name>A0A2G5USM0_9PELO</name>
<reference evidence="3" key="1">
    <citation type="submission" date="2017-10" db="EMBL/GenBank/DDBJ databases">
        <title>Rapid genome shrinkage in a self-fertile nematode reveals novel sperm competition proteins.</title>
        <authorList>
            <person name="Yin D."/>
            <person name="Schwarz E.M."/>
            <person name="Thomas C.G."/>
            <person name="Felde R.L."/>
            <person name="Korf I.F."/>
            <person name="Cutter A.D."/>
            <person name="Schartner C.M."/>
            <person name="Ralston E.J."/>
            <person name="Meyer B.J."/>
            <person name="Haag E.S."/>
        </authorList>
    </citation>
    <scope>NUCLEOTIDE SEQUENCE [LARGE SCALE GENOMIC DNA]</scope>
    <source>
        <strain evidence="3">JU1422</strain>
    </source>
</reference>
<evidence type="ECO:0000256" key="1">
    <source>
        <dbReference type="SAM" id="Phobius"/>
    </source>
</evidence>
<feature type="transmembrane region" description="Helical" evidence="1">
    <location>
        <begin position="20"/>
        <end position="42"/>
    </location>
</feature>
<dbReference type="AlphaFoldDB" id="A0A2G5USM0"/>
<keyword evidence="3" id="KW-1185">Reference proteome</keyword>
<keyword evidence="1" id="KW-0472">Membrane</keyword>
<comment type="caution">
    <text evidence="2">The sequence shown here is derived from an EMBL/GenBank/DDBJ whole genome shotgun (WGS) entry which is preliminary data.</text>
</comment>
<dbReference type="EMBL" id="PDUG01000003">
    <property type="protein sequence ID" value="PIC42537.1"/>
    <property type="molecule type" value="Genomic_DNA"/>
</dbReference>
<organism evidence="2 3">
    <name type="scientific">Caenorhabditis nigoni</name>
    <dbReference type="NCBI Taxonomy" id="1611254"/>
    <lineage>
        <taxon>Eukaryota</taxon>
        <taxon>Metazoa</taxon>
        <taxon>Ecdysozoa</taxon>
        <taxon>Nematoda</taxon>
        <taxon>Chromadorea</taxon>
        <taxon>Rhabditida</taxon>
        <taxon>Rhabditina</taxon>
        <taxon>Rhabditomorpha</taxon>
        <taxon>Rhabditoidea</taxon>
        <taxon>Rhabditidae</taxon>
        <taxon>Peloderinae</taxon>
        <taxon>Caenorhabditis</taxon>
    </lineage>
</organism>
<keyword evidence="1" id="KW-1133">Transmembrane helix</keyword>
<evidence type="ECO:0000313" key="2">
    <source>
        <dbReference type="EMBL" id="PIC42537.1"/>
    </source>
</evidence>
<evidence type="ECO:0000313" key="3">
    <source>
        <dbReference type="Proteomes" id="UP000230233"/>
    </source>
</evidence>
<dbReference type="Proteomes" id="UP000230233">
    <property type="component" value="Chromosome III"/>
</dbReference>
<protein>
    <submittedName>
        <fullName evidence="2">Uncharacterized protein</fullName>
    </submittedName>
</protein>